<dbReference type="Proteomes" id="UP000320048">
    <property type="component" value="Unassembled WGS sequence"/>
</dbReference>
<proteinExistence type="predicted"/>
<comment type="caution">
    <text evidence="3">The sequence shown here is derived from an EMBL/GenBank/DDBJ whole genome shotgun (WGS) entry which is preliminary data.</text>
</comment>
<gene>
    <name evidence="3" type="ORF">E6H04_02190</name>
</gene>
<dbReference type="AlphaFoldDB" id="A0A537JJW7"/>
<dbReference type="Gene3D" id="3.40.190.10">
    <property type="entry name" value="Periplasmic binding protein-like II"/>
    <property type="match status" value="2"/>
</dbReference>
<reference evidence="3 4" key="1">
    <citation type="journal article" date="2019" name="Nat. Microbiol.">
        <title>Mediterranean grassland soil C-N compound turnover is dependent on rainfall and depth, and is mediated by genomically divergent microorganisms.</title>
        <authorList>
            <person name="Diamond S."/>
            <person name="Andeer P.F."/>
            <person name="Li Z."/>
            <person name="Crits-Christoph A."/>
            <person name="Burstein D."/>
            <person name="Anantharaman K."/>
            <person name="Lane K.R."/>
            <person name="Thomas B.C."/>
            <person name="Pan C."/>
            <person name="Northen T.R."/>
            <person name="Banfield J.F."/>
        </authorList>
    </citation>
    <scope>NUCLEOTIDE SEQUENCE [LARGE SCALE GENOMIC DNA]</scope>
    <source>
        <strain evidence="3">NP_7</strain>
    </source>
</reference>
<evidence type="ECO:0000256" key="1">
    <source>
        <dbReference type="SAM" id="SignalP"/>
    </source>
</evidence>
<dbReference type="PANTHER" id="PTHR30024">
    <property type="entry name" value="ALIPHATIC SULFONATES-BINDING PROTEIN-RELATED"/>
    <property type="match status" value="1"/>
</dbReference>
<evidence type="ECO:0000313" key="4">
    <source>
        <dbReference type="Proteomes" id="UP000320048"/>
    </source>
</evidence>
<evidence type="ECO:0000259" key="2">
    <source>
        <dbReference type="Pfam" id="PF09084"/>
    </source>
</evidence>
<feature type="domain" description="SsuA/THI5-like" evidence="2">
    <location>
        <begin position="43"/>
        <end position="264"/>
    </location>
</feature>
<dbReference type="SUPFAM" id="SSF53850">
    <property type="entry name" value="Periplasmic binding protein-like II"/>
    <property type="match status" value="1"/>
</dbReference>
<protein>
    <submittedName>
        <fullName evidence="3">ABC transporter substrate-binding protein</fullName>
    </submittedName>
</protein>
<feature type="signal peptide" evidence="1">
    <location>
        <begin position="1"/>
        <end position="20"/>
    </location>
</feature>
<feature type="chain" id="PRO_5021697397" evidence="1">
    <location>
        <begin position="21"/>
        <end position="338"/>
    </location>
</feature>
<name>A0A537JJW7_9BACT</name>
<dbReference type="EMBL" id="VBAO01000058">
    <property type="protein sequence ID" value="TMI83838.1"/>
    <property type="molecule type" value="Genomic_DNA"/>
</dbReference>
<accession>A0A537JJW7</accession>
<dbReference type="InterPro" id="IPR015168">
    <property type="entry name" value="SsuA/THI5"/>
</dbReference>
<evidence type="ECO:0000313" key="3">
    <source>
        <dbReference type="EMBL" id="TMI83838.1"/>
    </source>
</evidence>
<dbReference type="Pfam" id="PF09084">
    <property type="entry name" value="NMT1"/>
    <property type="match status" value="1"/>
</dbReference>
<sequence>MKRSVSGALVAVLCAVTVWAAAPAYPQGPKKIKLTMPVVALSMIPVYLAQANGYFAEDGLDVEMITTNGAGPDIKALIAGDVDFSFTPGDNVMLAYQEGKRTVMVMTGFRRLVINWAMHKDVARARGITETTPLAEKLKALKGLTVGVTQAGALTSHLAMFVIRKAGYVPQQDVHVIPIGSGPTWLAALENRKVDVALTATPVPETAVDRGFAVMFIDNARGEDPSVPEFLMECLITRPDVIEKNPDLVRRMVRALLRANVWALRAGPDQIAAALKPFLGQTPPEVLLSGVKTTLPALSRDGRTTERGAQVTQDVLEQAGILKKRVPYAEVANNTFLR</sequence>
<organism evidence="3 4">
    <name type="scientific">Candidatus Segetimicrobium genomatis</name>
    <dbReference type="NCBI Taxonomy" id="2569760"/>
    <lineage>
        <taxon>Bacteria</taxon>
        <taxon>Bacillati</taxon>
        <taxon>Candidatus Sysuimicrobiota</taxon>
        <taxon>Candidatus Sysuimicrobiia</taxon>
        <taxon>Candidatus Sysuimicrobiales</taxon>
        <taxon>Candidatus Segetimicrobiaceae</taxon>
        <taxon>Candidatus Segetimicrobium</taxon>
    </lineage>
</organism>
<keyword evidence="1" id="KW-0732">Signal</keyword>